<dbReference type="NCBIfam" id="TIGR01509">
    <property type="entry name" value="HAD-SF-IA-v3"/>
    <property type="match status" value="1"/>
</dbReference>
<evidence type="ECO:0000256" key="3">
    <source>
        <dbReference type="ARBA" id="ARBA00022723"/>
    </source>
</evidence>
<dbReference type="InterPro" id="IPR023214">
    <property type="entry name" value="HAD_sf"/>
</dbReference>
<evidence type="ECO:0000256" key="2">
    <source>
        <dbReference type="ARBA" id="ARBA00006171"/>
    </source>
</evidence>
<dbReference type="AlphaFoldDB" id="A0A3E0ISE0"/>
<dbReference type="InterPro" id="IPR023198">
    <property type="entry name" value="PGP-like_dom2"/>
</dbReference>
<comment type="cofactor">
    <cofactor evidence="1">
        <name>Mg(2+)</name>
        <dbReference type="ChEBI" id="CHEBI:18420"/>
    </cofactor>
</comment>
<reference evidence="5 6" key="1">
    <citation type="journal article" date="2018" name="Vet. Microbiol.">
        <title>Characterisation of Staphylococcus felis isolated from cats using whole genome sequencing.</title>
        <authorList>
            <person name="Worthing K."/>
            <person name="Pang S."/>
            <person name="Trott D.J."/>
            <person name="Abraham S."/>
            <person name="Coombs G.W."/>
            <person name="Jordan D."/>
            <person name="McIntyre L."/>
            <person name="Davies M.R."/>
            <person name="Norris J."/>
        </authorList>
    </citation>
    <scope>NUCLEOTIDE SEQUENCE [LARGE SCALE GENOMIC DNA]</scope>
    <source>
        <strain evidence="5 6">F9</strain>
    </source>
</reference>
<protein>
    <submittedName>
        <fullName evidence="5">HAD family phosphatase</fullName>
    </submittedName>
</protein>
<dbReference type="Proteomes" id="UP000256562">
    <property type="component" value="Unassembled WGS sequence"/>
</dbReference>
<dbReference type="InterPro" id="IPR041492">
    <property type="entry name" value="HAD_2"/>
</dbReference>
<dbReference type="PANTHER" id="PTHR46193">
    <property type="entry name" value="6-PHOSPHOGLUCONATE PHOSPHATASE"/>
    <property type="match status" value="1"/>
</dbReference>
<keyword evidence="3" id="KW-0479">Metal-binding</keyword>
<accession>A0A3E0ISE0</accession>
<keyword evidence="4" id="KW-0460">Magnesium</keyword>
<evidence type="ECO:0000256" key="1">
    <source>
        <dbReference type="ARBA" id="ARBA00001946"/>
    </source>
</evidence>
<organism evidence="5 6">
    <name type="scientific">Staphylococcus felis</name>
    <dbReference type="NCBI Taxonomy" id="46127"/>
    <lineage>
        <taxon>Bacteria</taxon>
        <taxon>Bacillati</taxon>
        <taxon>Bacillota</taxon>
        <taxon>Bacilli</taxon>
        <taxon>Bacillales</taxon>
        <taxon>Staphylococcaceae</taxon>
        <taxon>Staphylococcus</taxon>
    </lineage>
</organism>
<dbReference type="GO" id="GO:0003824">
    <property type="term" value="F:catalytic activity"/>
    <property type="evidence" value="ECO:0007669"/>
    <property type="project" value="UniProtKB-ARBA"/>
</dbReference>
<dbReference type="SFLD" id="SFLDS00003">
    <property type="entry name" value="Haloacid_Dehalogenase"/>
    <property type="match status" value="1"/>
</dbReference>
<gene>
    <name evidence="5" type="ORF">DOS83_01575</name>
</gene>
<dbReference type="SUPFAM" id="SSF56784">
    <property type="entry name" value="HAD-like"/>
    <property type="match status" value="1"/>
</dbReference>
<comment type="similarity">
    <text evidence="2">Belongs to the HAD-like hydrolase superfamily. CbbY/CbbZ/Gph/YieH family.</text>
</comment>
<dbReference type="SFLD" id="SFLDG01135">
    <property type="entry name" value="C1.5.6:_HAD__Beta-PGM__Phospha"/>
    <property type="match status" value="1"/>
</dbReference>
<dbReference type="InterPro" id="IPR036412">
    <property type="entry name" value="HAD-like_sf"/>
</dbReference>
<dbReference type="SFLD" id="SFLDG01129">
    <property type="entry name" value="C1.5:_HAD__Beta-PGM__Phosphata"/>
    <property type="match status" value="1"/>
</dbReference>
<proteinExistence type="inferred from homology"/>
<sequence length="217" mass="25158">MRAIIFDMDGVIVDTEIIDYDLQIKYLKSKNSKLESKDYSYFSELIGLSYTNLFSKMAEFLNHIETIKSIEKEYSELEEKHHAQISYKSLFREDIVHLLRWSKSKNVKLAVVSSSTKKRIINVLEECEILGYFDLIISGEDFTESKPNPEIYLTALKCLGLKSSEVIVIEDSYYGIEASKNALIKTIAYKEQRMPVNQSRADFIFDNMNDILSFLKN</sequence>
<dbReference type="NCBIfam" id="TIGR01549">
    <property type="entry name" value="HAD-SF-IA-v1"/>
    <property type="match status" value="1"/>
</dbReference>
<dbReference type="Gene3D" id="1.10.150.240">
    <property type="entry name" value="Putative phosphatase, domain 2"/>
    <property type="match status" value="1"/>
</dbReference>
<evidence type="ECO:0000313" key="5">
    <source>
        <dbReference type="EMBL" id="REI00155.1"/>
    </source>
</evidence>
<dbReference type="GO" id="GO:0046872">
    <property type="term" value="F:metal ion binding"/>
    <property type="evidence" value="ECO:0007669"/>
    <property type="project" value="UniProtKB-KW"/>
</dbReference>
<evidence type="ECO:0000313" key="6">
    <source>
        <dbReference type="Proteomes" id="UP000256562"/>
    </source>
</evidence>
<dbReference type="PANTHER" id="PTHR46193:SF21">
    <property type="entry name" value="SLL1138 PROTEIN"/>
    <property type="match status" value="1"/>
</dbReference>
<name>A0A3E0ISE0_9STAP</name>
<dbReference type="Pfam" id="PF13419">
    <property type="entry name" value="HAD_2"/>
    <property type="match status" value="1"/>
</dbReference>
<comment type="caution">
    <text evidence="5">The sequence shown here is derived from an EMBL/GenBank/DDBJ whole genome shotgun (WGS) entry which is preliminary data.</text>
</comment>
<dbReference type="RefSeq" id="WP_116093629.1">
    <property type="nucleotide sequence ID" value="NZ_QKXN01000045.1"/>
</dbReference>
<evidence type="ECO:0000256" key="4">
    <source>
        <dbReference type="ARBA" id="ARBA00022842"/>
    </source>
</evidence>
<dbReference type="InterPro" id="IPR006439">
    <property type="entry name" value="HAD-SF_hydro_IA"/>
</dbReference>
<dbReference type="InterPro" id="IPR051600">
    <property type="entry name" value="Beta-PGM-like"/>
</dbReference>
<dbReference type="EMBL" id="QKXQ01000065">
    <property type="protein sequence ID" value="REI00155.1"/>
    <property type="molecule type" value="Genomic_DNA"/>
</dbReference>
<dbReference type="OrthoDB" id="9809962at2"/>
<dbReference type="Gene3D" id="3.40.50.1000">
    <property type="entry name" value="HAD superfamily/HAD-like"/>
    <property type="match status" value="1"/>
</dbReference>